<keyword evidence="8" id="KW-0732">Signal</keyword>
<dbReference type="Pfam" id="PF00089">
    <property type="entry name" value="Trypsin"/>
    <property type="match status" value="1"/>
</dbReference>
<dbReference type="PROSITE" id="PS00134">
    <property type="entry name" value="TRYPSIN_HIS"/>
    <property type="match status" value="1"/>
</dbReference>
<evidence type="ECO:0000256" key="6">
    <source>
        <dbReference type="ARBA" id="ARBA00023157"/>
    </source>
</evidence>
<reference evidence="10 11" key="1">
    <citation type="submission" date="2020-11" db="EMBL/GenBank/DDBJ databases">
        <authorList>
            <person name="Wallbank WR R."/>
            <person name="Pardo Diaz C."/>
            <person name="Kozak K."/>
            <person name="Martin S."/>
            <person name="Jiggins C."/>
            <person name="Moest M."/>
            <person name="Warren A I."/>
            <person name="Generalovic N T."/>
            <person name="Byers J.R.P. K."/>
            <person name="Montejo-Kovacevich G."/>
            <person name="Yen C E."/>
        </authorList>
    </citation>
    <scope>NUCLEOTIDE SEQUENCE [LARGE SCALE GENOMIC DNA]</scope>
</reference>
<evidence type="ECO:0000256" key="3">
    <source>
        <dbReference type="ARBA" id="ARBA00022670"/>
    </source>
</evidence>
<dbReference type="SMART" id="SM00020">
    <property type="entry name" value="Tryp_SPc"/>
    <property type="match status" value="1"/>
</dbReference>
<feature type="domain" description="Peptidase S1" evidence="9">
    <location>
        <begin position="36"/>
        <end position="266"/>
    </location>
</feature>
<dbReference type="CDD" id="cd00190">
    <property type="entry name" value="Tryp_SPc"/>
    <property type="match status" value="1"/>
</dbReference>
<name>A0A7R8YNF4_HERIL</name>
<dbReference type="OrthoDB" id="10061449at2759"/>
<dbReference type="AlphaFoldDB" id="A0A7R8YNF4"/>
<dbReference type="InterPro" id="IPR033116">
    <property type="entry name" value="TRYPSIN_SER"/>
</dbReference>
<protein>
    <recommendedName>
        <fullName evidence="9">Peptidase S1 domain-containing protein</fullName>
    </recommendedName>
</protein>
<keyword evidence="11" id="KW-1185">Reference proteome</keyword>
<dbReference type="InterPro" id="IPR001254">
    <property type="entry name" value="Trypsin_dom"/>
</dbReference>
<comment type="subcellular location">
    <subcellularLocation>
        <location evidence="1">Secreted</location>
        <location evidence="1">Extracellular space</location>
    </subcellularLocation>
</comment>
<keyword evidence="5 7" id="KW-0720">Serine protease</keyword>
<dbReference type="Proteomes" id="UP000594454">
    <property type="component" value="Chromosome 1"/>
</dbReference>
<evidence type="ECO:0000259" key="9">
    <source>
        <dbReference type="PROSITE" id="PS50240"/>
    </source>
</evidence>
<keyword evidence="4 7" id="KW-0378">Hydrolase</keyword>
<proteinExistence type="predicted"/>
<evidence type="ECO:0000256" key="8">
    <source>
        <dbReference type="SAM" id="SignalP"/>
    </source>
</evidence>
<gene>
    <name evidence="10" type="ORF">HERILL_LOCUS2430</name>
</gene>
<dbReference type="OMA" id="VINEHWI"/>
<dbReference type="FunFam" id="2.40.10.10:FF:000068">
    <property type="entry name" value="transmembrane protease serine 2"/>
    <property type="match status" value="1"/>
</dbReference>
<evidence type="ECO:0000256" key="7">
    <source>
        <dbReference type="RuleBase" id="RU363034"/>
    </source>
</evidence>
<evidence type="ECO:0000256" key="5">
    <source>
        <dbReference type="ARBA" id="ARBA00022825"/>
    </source>
</evidence>
<dbReference type="PROSITE" id="PS00135">
    <property type="entry name" value="TRYPSIN_SER"/>
    <property type="match status" value="1"/>
</dbReference>
<feature type="signal peptide" evidence="8">
    <location>
        <begin position="1"/>
        <end position="17"/>
    </location>
</feature>
<dbReference type="GO" id="GO:0004252">
    <property type="term" value="F:serine-type endopeptidase activity"/>
    <property type="evidence" value="ECO:0007669"/>
    <property type="project" value="InterPro"/>
</dbReference>
<evidence type="ECO:0000256" key="1">
    <source>
        <dbReference type="ARBA" id="ARBA00004239"/>
    </source>
</evidence>
<dbReference type="PRINTS" id="PR00722">
    <property type="entry name" value="CHYMOTRYPSIN"/>
</dbReference>
<dbReference type="SUPFAM" id="SSF50494">
    <property type="entry name" value="Trypsin-like serine proteases"/>
    <property type="match status" value="1"/>
</dbReference>
<evidence type="ECO:0000256" key="4">
    <source>
        <dbReference type="ARBA" id="ARBA00022801"/>
    </source>
</evidence>
<dbReference type="PANTHER" id="PTHR24264">
    <property type="entry name" value="TRYPSIN-RELATED"/>
    <property type="match status" value="1"/>
</dbReference>
<dbReference type="FunFam" id="2.40.10.10:FF:000036">
    <property type="entry name" value="Trypsin beta"/>
    <property type="match status" value="1"/>
</dbReference>
<dbReference type="InterPro" id="IPR050127">
    <property type="entry name" value="Serine_Proteases_S1"/>
</dbReference>
<dbReference type="InParanoid" id="A0A7R8YNF4"/>
<accession>A0A7R8YNF4</accession>
<feature type="chain" id="PRO_5031395372" description="Peptidase S1 domain-containing protein" evidence="8">
    <location>
        <begin position="18"/>
        <end position="266"/>
    </location>
</feature>
<keyword evidence="6" id="KW-1015">Disulfide bond</keyword>
<keyword evidence="2" id="KW-0964">Secreted</keyword>
<dbReference type="GO" id="GO:0006508">
    <property type="term" value="P:proteolysis"/>
    <property type="evidence" value="ECO:0007669"/>
    <property type="project" value="UniProtKB-KW"/>
</dbReference>
<dbReference type="GO" id="GO:0005615">
    <property type="term" value="C:extracellular space"/>
    <property type="evidence" value="ECO:0007669"/>
    <property type="project" value="TreeGrafter"/>
</dbReference>
<evidence type="ECO:0000313" key="10">
    <source>
        <dbReference type="EMBL" id="CAD7079201.1"/>
    </source>
</evidence>
<dbReference type="PROSITE" id="PS50240">
    <property type="entry name" value="TRYPSIN_DOM"/>
    <property type="match status" value="1"/>
</dbReference>
<organism evidence="10 11">
    <name type="scientific">Hermetia illucens</name>
    <name type="common">Black soldier fly</name>
    <dbReference type="NCBI Taxonomy" id="343691"/>
    <lineage>
        <taxon>Eukaryota</taxon>
        <taxon>Metazoa</taxon>
        <taxon>Ecdysozoa</taxon>
        <taxon>Arthropoda</taxon>
        <taxon>Hexapoda</taxon>
        <taxon>Insecta</taxon>
        <taxon>Pterygota</taxon>
        <taxon>Neoptera</taxon>
        <taxon>Endopterygota</taxon>
        <taxon>Diptera</taxon>
        <taxon>Brachycera</taxon>
        <taxon>Stratiomyomorpha</taxon>
        <taxon>Stratiomyidae</taxon>
        <taxon>Hermetiinae</taxon>
        <taxon>Hermetia</taxon>
    </lineage>
</organism>
<dbReference type="EMBL" id="LR899009">
    <property type="protein sequence ID" value="CAD7079201.1"/>
    <property type="molecule type" value="Genomic_DNA"/>
</dbReference>
<dbReference type="InterPro" id="IPR043504">
    <property type="entry name" value="Peptidase_S1_PA_chymotrypsin"/>
</dbReference>
<dbReference type="InterPro" id="IPR018114">
    <property type="entry name" value="TRYPSIN_HIS"/>
</dbReference>
<dbReference type="PANTHER" id="PTHR24264:SF65">
    <property type="entry name" value="SRCR DOMAIN-CONTAINING PROTEIN"/>
    <property type="match status" value="1"/>
</dbReference>
<evidence type="ECO:0000256" key="2">
    <source>
        <dbReference type="ARBA" id="ARBA00022525"/>
    </source>
</evidence>
<sequence>MKVFTVVVLISISIVSGGRVHIGLPLFEQSLFPGRIVGGTEAPRNAAPYIVSLQKNGRHFCGGSIIADSIVLTAAHCMIYPEFNVVAGLHNLKDADAQIRTAVRYTKNEHYAGGVNPNDVALVFLDKPLSFSETIQKVDLPIPDTIPLKAAELFGWGSTSDTMFQSMPMDLQTVLVPVLNYSKCEKALGGPGATPLAETNVCTGPLTGGISACSGDSGGPLVQKENEKSVVIGIVSWGYFPCGTIGAPSVYTRVSAFVSWILENIK</sequence>
<evidence type="ECO:0000313" key="11">
    <source>
        <dbReference type="Proteomes" id="UP000594454"/>
    </source>
</evidence>
<dbReference type="InterPro" id="IPR009003">
    <property type="entry name" value="Peptidase_S1_PA"/>
</dbReference>
<dbReference type="InterPro" id="IPR001314">
    <property type="entry name" value="Peptidase_S1A"/>
</dbReference>
<dbReference type="Gene3D" id="2.40.10.10">
    <property type="entry name" value="Trypsin-like serine proteases"/>
    <property type="match status" value="1"/>
</dbReference>
<keyword evidence="3 7" id="KW-0645">Protease</keyword>